<name>A0A9D9NRP5_9BACT</name>
<dbReference type="Pfam" id="PF16115">
    <property type="entry name" value="DUF4831"/>
    <property type="match status" value="1"/>
</dbReference>
<comment type="caution">
    <text evidence="2">The sequence shown here is derived from an EMBL/GenBank/DDBJ whole genome shotgun (WGS) entry which is preliminary data.</text>
</comment>
<organism evidence="2 3">
    <name type="scientific">Candidatus Cryptobacteroides excrementavium</name>
    <dbReference type="NCBI Taxonomy" id="2840759"/>
    <lineage>
        <taxon>Bacteria</taxon>
        <taxon>Pseudomonadati</taxon>
        <taxon>Bacteroidota</taxon>
        <taxon>Bacteroidia</taxon>
        <taxon>Bacteroidales</taxon>
        <taxon>Candidatus Cryptobacteroides</taxon>
    </lineage>
</organism>
<protein>
    <submittedName>
        <fullName evidence="2">DUF4831 family protein</fullName>
    </submittedName>
</protein>
<evidence type="ECO:0000313" key="3">
    <source>
        <dbReference type="Proteomes" id="UP000823750"/>
    </source>
</evidence>
<reference evidence="2" key="1">
    <citation type="submission" date="2020-10" db="EMBL/GenBank/DDBJ databases">
        <authorList>
            <person name="Gilroy R."/>
        </authorList>
    </citation>
    <scope>NUCLEOTIDE SEQUENCE</scope>
    <source>
        <strain evidence="2">B2-16538</strain>
    </source>
</reference>
<dbReference type="Proteomes" id="UP000823750">
    <property type="component" value="Unassembled WGS sequence"/>
</dbReference>
<sequence>MRHHFLSSFFGLLCTLLCAAPSYASDGTADEDPEGILTYSLPATTVSIGVEAVQEHFYAGPYAAYAEKYLGIKVRQKDMVTYTLSEVTLTPYTEADQSCRYTLNTRGKAAEAVLLRLTSEGLVSASDGNFGKDASWRFPAALQKDGFAGKGITSNLTAESATLYRTSRSGSAFSKVAVRQDMVVEKSLEKRAAEAAGLIFDLRKKRLQIVTGDTDATYSGEAMGAAVAELTRLEQEYMMMFTGYSEYQTQKKTFDVVPQRDRESQMYVAFRISDADGLLPADNLSGRPVVLEIIPEKIAPVEVDVKDAKKAKAVSLVYRIPAVCTLRLLDGMNVVMQTRMPVYQLGRESTFPVNIAVK</sequence>
<gene>
    <name evidence="2" type="ORF">IAB78_03835</name>
</gene>
<evidence type="ECO:0000313" key="2">
    <source>
        <dbReference type="EMBL" id="MBO8485538.1"/>
    </source>
</evidence>
<dbReference type="AlphaFoldDB" id="A0A9D9NRP5"/>
<proteinExistence type="predicted"/>
<dbReference type="EMBL" id="JADILX010000068">
    <property type="protein sequence ID" value="MBO8485538.1"/>
    <property type="molecule type" value="Genomic_DNA"/>
</dbReference>
<evidence type="ECO:0000256" key="1">
    <source>
        <dbReference type="SAM" id="SignalP"/>
    </source>
</evidence>
<accession>A0A9D9NRP5</accession>
<reference evidence="2" key="2">
    <citation type="journal article" date="2021" name="PeerJ">
        <title>Extensive microbial diversity within the chicken gut microbiome revealed by metagenomics and culture.</title>
        <authorList>
            <person name="Gilroy R."/>
            <person name="Ravi A."/>
            <person name="Getino M."/>
            <person name="Pursley I."/>
            <person name="Horton D.L."/>
            <person name="Alikhan N.F."/>
            <person name="Baker D."/>
            <person name="Gharbi K."/>
            <person name="Hall N."/>
            <person name="Watson M."/>
            <person name="Adriaenssens E.M."/>
            <person name="Foster-Nyarko E."/>
            <person name="Jarju S."/>
            <person name="Secka A."/>
            <person name="Antonio M."/>
            <person name="Oren A."/>
            <person name="Chaudhuri R.R."/>
            <person name="La Ragione R."/>
            <person name="Hildebrand F."/>
            <person name="Pallen M.J."/>
        </authorList>
    </citation>
    <scope>NUCLEOTIDE SEQUENCE</scope>
    <source>
        <strain evidence="2">B2-16538</strain>
    </source>
</reference>
<feature type="chain" id="PRO_5038650302" evidence="1">
    <location>
        <begin position="25"/>
        <end position="358"/>
    </location>
</feature>
<dbReference type="InterPro" id="IPR032265">
    <property type="entry name" value="DUF4831"/>
</dbReference>
<feature type="signal peptide" evidence="1">
    <location>
        <begin position="1"/>
        <end position="24"/>
    </location>
</feature>
<keyword evidence="1" id="KW-0732">Signal</keyword>